<proteinExistence type="predicted"/>
<name>A0A090WD09_NONUL</name>
<dbReference type="InterPro" id="IPR025411">
    <property type="entry name" value="DUF4136"/>
</dbReference>
<protein>
    <submittedName>
        <fullName evidence="2">Phosphonate ABC transporter phosphate-binding periplasmic component</fullName>
    </submittedName>
</protein>
<gene>
    <name evidence="2" type="ORF">JCM19275_934</name>
</gene>
<evidence type="ECO:0000313" key="2">
    <source>
        <dbReference type="EMBL" id="GAL74895.1"/>
    </source>
</evidence>
<dbReference type="EMBL" id="BBNT01000003">
    <property type="protein sequence ID" value="GAL74895.1"/>
    <property type="molecule type" value="Genomic_DNA"/>
</dbReference>
<accession>A0A090WD09</accession>
<feature type="domain" description="DUF4136" evidence="1">
    <location>
        <begin position="23"/>
        <end position="179"/>
    </location>
</feature>
<evidence type="ECO:0000259" key="1">
    <source>
        <dbReference type="Pfam" id="PF13590"/>
    </source>
</evidence>
<organism evidence="2 3">
    <name type="scientific">Nonlabens ulvanivorans</name>
    <name type="common">Persicivirga ulvanivorans</name>
    <dbReference type="NCBI Taxonomy" id="906888"/>
    <lineage>
        <taxon>Bacteria</taxon>
        <taxon>Pseudomonadati</taxon>
        <taxon>Bacteroidota</taxon>
        <taxon>Flavobacteriia</taxon>
        <taxon>Flavobacteriales</taxon>
        <taxon>Flavobacteriaceae</taxon>
        <taxon>Nonlabens</taxon>
    </lineage>
</organism>
<comment type="caution">
    <text evidence="2">The sequence shown here is derived from an EMBL/GenBank/DDBJ whole genome shotgun (WGS) entry which is preliminary data.</text>
</comment>
<sequence length="180" mass="20138">MIKKATLLIAAIVLLVGCQTVRVSQDYAVGTDFNQFKTYGYFKQGIDEADINDLDKKRILKAIDEQMLASGWAKSQTPDVMINIFTKTQQRVDVYNNWGGWNAGFGWGGWGGLGWNNGFGGNNVNTVNEGVLHIDFIDAQKKELIWQGVGTAPIRSNDPVKKTERINKIVQEILMQYPPQ</sequence>
<reference evidence="2 3" key="1">
    <citation type="journal article" date="2014" name="Genome Announc.">
        <title>Draft Genome Sequences of Marine Flavobacterium Nonlabens Strains NR17, NR24, NR27, NR32, NR33, and Ara13.</title>
        <authorList>
            <person name="Nakanishi M."/>
            <person name="Meirelles P."/>
            <person name="Suzuki R."/>
            <person name="Takatani N."/>
            <person name="Mino S."/>
            <person name="Suda W."/>
            <person name="Oshima K."/>
            <person name="Hattori M."/>
            <person name="Ohkuma M."/>
            <person name="Hosokawa M."/>
            <person name="Miyashita K."/>
            <person name="Thompson F.L."/>
            <person name="Niwa A."/>
            <person name="Sawabe T."/>
            <person name="Sawabe T."/>
        </authorList>
    </citation>
    <scope>NUCLEOTIDE SEQUENCE [LARGE SCALE GENOMIC DNA]</scope>
    <source>
        <strain evidence="3">JCM19275</strain>
    </source>
</reference>
<dbReference type="Proteomes" id="UP000029647">
    <property type="component" value="Unassembled WGS sequence"/>
</dbReference>
<dbReference type="Pfam" id="PF13590">
    <property type="entry name" value="DUF4136"/>
    <property type="match status" value="1"/>
</dbReference>
<dbReference type="Gene3D" id="3.30.160.670">
    <property type="match status" value="1"/>
</dbReference>
<dbReference type="PROSITE" id="PS51257">
    <property type="entry name" value="PROKAR_LIPOPROTEIN"/>
    <property type="match status" value="1"/>
</dbReference>
<evidence type="ECO:0000313" key="3">
    <source>
        <dbReference type="Proteomes" id="UP000029647"/>
    </source>
</evidence>
<dbReference type="AlphaFoldDB" id="A0A090WD09"/>